<dbReference type="Gene3D" id="3.30.1460.30">
    <property type="entry name" value="YgaC/TfoX-N like chaperone"/>
    <property type="match status" value="1"/>
</dbReference>
<organism evidence="2">
    <name type="scientific">bioreactor metagenome</name>
    <dbReference type="NCBI Taxonomy" id="1076179"/>
    <lineage>
        <taxon>unclassified sequences</taxon>
        <taxon>metagenomes</taxon>
        <taxon>ecological metagenomes</taxon>
    </lineage>
</organism>
<protein>
    <recommendedName>
        <fullName evidence="1">TfoX N-terminal domain-containing protein</fullName>
    </recommendedName>
</protein>
<evidence type="ECO:0000313" key="2">
    <source>
        <dbReference type="EMBL" id="MPM58055.1"/>
    </source>
</evidence>
<dbReference type="InterPro" id="IPR007076">
    <property type="entry name" value="TfoX_N"/>
</dbReference>
<dbReference type="EMBL" id="VSSQ01016576">
    <property type="protein sequence ID" value="MPM58055.1"/>
    <property type="molecule type" value="Genomic_DNA"/>
</dbReference>
<gene>
    <name evidence="2" type="ORF">SDC9_104884</name>
</gene>
<comment type="caution">
    <text evidence="2">The sequence shown here is derived from an EMBL/GenBank/DDBJ whole genome shotgun (WGS) entry which is preliminary data.</text>
</comment>
<dbReference type="Pfam" id="PF04993">
    <property type="entry name" value="TfoX_N"/>
    <property type="match status" value="1"/>
</dbReference>
<sequence>MASSQDYVAYIIEQLKEAGPVSAKRMFGEYGLFFEGKYFACICDNRLFVKITPAGEALMPNALRDYPYPGARLMFMIEEPENQWLMQQLIAATCAQLPWPRERKRKAHV</sequence>
<evidence type="ECO:0000259" key="1">
    <source>
        <dbReference type="Pfam" id="PF04993"/>
    </source>
</evidence>
<name>A0A645AXT0_9ZZZZ</name>
<reference evidence="2" key="1">
    <citation type="submission" date="2019-08" db="EMBL/GenBank/DDBJ databases">
        <authorList>
            <person name="Kucharzyk K."/>
            <person name="Murdoch R.W."/>
            <person name="Higgins S."/>
            <person name="Loffler F."/>
        </authorList>
    </citation>
    <scope>NUCLEOTIDE SEQUENCE</scope>
</reference>
<accession>A0A645AXT0</accession>
<dbReference type="SUPFAM" id="SSF159894">
    <property type="entry name" value="YgaC/TfoX-N like"/>
    <property type="match status" value="1"/>
</dbReference>
<proteinExistence type="predicted"/>
<dbReference type="AlphaFoldDB" id="A0A645AXT0"/>
<feature type="domain" description="TfoX N-terminal" evidence="1">
    <location>
        <begin position="13"/>
        <end position="60"/>
    </location>
</feature>